<keyword evidence="4" id="KW-1185">Reference proteome</keyword>
<feature type="compositionally biased region" description="Polar residues" evidence="1">
    <location>
        <begin position="381"/>
        <end position="390"/>
    </location>
</feature>
<feature type="compositionally biased region" description="Polar residues" evidence="1">
    <location>
        <begin position="450"/>
        <end position="464"/>
    </location>
</feature>
<feature type="region of interest" description="Disordered" evidence="1">
    <location>
        <begin position="162"/>
        <end position="182"/>
    </location>
</feature>
<feature type="region of interest" description="Disordered" evidence="1">
    <location>
        <begin position="244"/>
        <end position="305"/>
    </location>
</feature>
<keyword evidence="2" id="KW-0732">Signal</keyword>
<proteinExistence type="predicted"/>
<evidence type="ECO:0000313" key="4">
    <source>
        <dbReference type="Proteomes" id="UP001139887"/>
    </source>
</evidence>
<dbReference type="AlphaFoldDB" id="A0A9W8I9H6"/>
<feature type="chain" id="PRO_5040962775" evidence="2">
    <location>
        <begin position="16"/>
        <end position="525"/>
    </location>
</feature>
<reference evidence="3" key="1">
    <citation type="submission" date="2022-07" db="EMBL/GenBank/DDBJ databases">
        <title>Phylogenomic reconstructions and comparative analyses of Kickxellomycotina fungi.</title>
        <authorList>
            <person name="Reynolds N.K."/>
            <person name="Stajich J.E."/>
            <person name="Barry K."/>
            <person name="Grigoriev I.V."/>
            <person name="Crous P."/>
            <person name="Smith M.E."/>
        </authorList>
    </citation>
    <scope>NUCLEOTIDE SEQUENCE</scope>
    <source>
        <strain evidence="3">NRRL 1566</strain>
    </source>
</reference>
<sequence>MKVLSTFLFLSSALAQRNASNIAPVTGDIALMSEVAAIPEEVAVATSAVPADEAKHIQGGANAPLFDFDLAPYNVALDIVAEALEKLADTMEPLDVPLPLIGPGYYLEVQVKSPKSPLTPPPAGGENMINIEGGQALPVTEIEIILPGDTEVHQTIILPGATNKPSMPVESAKPTISVSASIPEEEPVSDAYTVSIVEELESHSLSISAEHLVPGISGTLEPPIPAGTESAASPLLSTSEEIALSEPTQSVPVNPLSPTETDSGPESLDELENMSSAEETAMAAEAQSAASSEAEPGSALEFSSEEDLDPVIEGAYGSSVSLEVQSLVSSTLSSPDAASSSTANDMWAGLFPGAASSAPSVSEESSKIESSMQSEMVLQPKSATTSNTGSELDMEPASNLDTSEPNTNMPVSVPAESSEEVTMASELLPFPPFGGPQTQQPPVSGLDNPDSMQAAATTDNELSGSEDNLIETISIIGADNENALESSIDAVLHSVIQDYQSESIPKAAVGFALIHPRSAALLEEF</sequence>
<dbReference type="EMBL" id="JANBUW010000068">
    <property type="protein sequence ID" value="KAJ2849608.1"/>
    <property type="molecule type" value="Genomic_DNA"/>
</dbReference>
<feature type="region of interest" description="Disordered" evidence="1">
    <location>
        <begin position="354"/>
        <end position="464"/>
    </location>
</feature>
<feature type="compositionally biased region" description="Polar residues" evidence="1">
    <location>
        <begin position="399"/>
        <end position="410"/>
    </location>
</feature>
<feature type="signal peptide" evidence="2">
    <location>
        <begin position="1"/>
        <end position="15"/>
    </location>
</feature>
<gene>
    <name evidence="3" type="ORF">IWW36_002505</name>
</gene>
<feature type="compositionally biased region" description="Low complexity" evidence="1">
    <location>
        <begin position="354"/>
        <end position="375"/>
    </location>
</feature>
<accession>A0A9W8I9H6</accession>
<organism evidence="3 4">
    <name type="scientific">Coemansia brasiliensis</name>
    <dbReference type="NCBI Taxonomy" id="2650707"/>
    <lineage>
        <taxon>Eukaryota</taxon>
        <taxon>Fungi</taxon>
        <taxon>Fungi incertae sedis</taxon>
        <taxon>Zoopagomycota</taxon>
        <taxon>Kickxellomycotina</taxon>
        <taxon>Kickxellomycetes</taxon>
        <taxon>Kickxellales</taxon>
        <taxon>Kickxellaceae</taxon>
        <taxon>Coemansia</taxon>
    </lineage>
</organism>
<evidence type="ECO:0000313" key="3">
    <source>
        <dbReference type="EMBL" id="KAJ2849608.1"/>
    </source>
</evidence>
<feature type="compositionally biased region" description="Low complexity" evidence="1">
    <location>
        <begin position="275"/>
        <end position="301"/>
    </location>
</feature>
<dbReference type="Proteomes" id="UP001139887">
    <property type="component" value="Unassembled WGS sequence"/>
</dbReference>
<dbReference type="OrthoDB" id="5575691at2759"/>
<evidence type="ECO:0000256" key="1">
    <source>
        <dbReference type="SAM" id="MobiDB-lite"/>
    </source>
</evidence>
<protein>
    <submittedName>
        <fullName evidence="3">Uncharacterized protein</fullName>
    </submittedName>
</protein>
<comment type="caution">
    <text evidence="3">The sequence shown here is derived from an EMBL/GenBank/DDBJ whole genome shotgun (WGS) entry which is preliminary data.</text>
</comment>
<name>A0A9W8I9H6_9FUNG</name>
<feature type="compositionally biased region" description="Polar residues" evidence="1">
    <location>
        <begin position="244"/>
        <end position="264"/>
    </location>
</feature>
<evidence type="ECO:0000256" key="2">
    <source>
        <dbReference type="SAM" id="SignalP"/>
    </source>
</evidence>